<dbReference type="InterPro" id="IPR017911">
    <property type="entry name" value="MacB-like_ATP-bd"/>
</dbReference>
<dbReference type="InterPro" id="IPR003439">
    <property type="entry name" value="ABC_transporter-like_ATP-bd"/>
</dbReference>
<proteinExistence type="inferred from homology"/>
<dbReference type="PANTHER" id="PTHR42798:SF4">
    <property type="entry name" value="ABC TRANSPORTER DOMAIN-CONTAINING PROTEIN"/>
    <property type="match status" value="1"/>
</dbReference>
<dbReference type="CDD" id="cd03255">
    <property type="entry name" value="ABC_MJ0796_LolCDE_FtsE"/>
    <property type="match status" value="1"/>
</dbReference>
<name>A0ABW4US50_9BACL</name>
<evidence type="ECO:0000256" key="2">
    <source>
        <dbReference type="ARBA" id="ARBA00022448"/>
    </source>
</evidence>
<keyword evidence="2" id="KW-0813">Transport</keyword>
<sequence length="228" mass="25659">MILELTDIKKQFKNGSELTSIFEKVNLQIAQGESLAIKGKSGSGKSTLLKILAGLVTADYGKILFNNKNISEYNSEELANYRKKNIGFITQYFNLLNDRNVYNNIALPLQYMRESKSDIKEKVSNIMDELEISHLKKRPIINLSGGEQQRVAIARAIVKSPSILLADEPTGALDEKTEETILEIFQNLNRKGATLVIVTHDQVVSNLCEKVYELKNKNLNRLSNTKTI</sequence>
<organism evidence="6 7">
    <name type="scientific">Paenibacillus nicotianae</name>
    <dbReference type="NCBI Taxonomy" id="1526551"/>
    <lineage>
        <taxon>Bacteria</taxon>
        <taxon>Bacillati</taxon>
        <taxon>Bacillota</taxon>
        <taxon>Bacilli</taxon>
        <taxon>Bacillales</taxon>
        <taxon>Paenibacillaceae</taxon>
        <taxon>Paenibacillus</taxon>
    </lineage>
</organism>
<dbReference type="InterPro" id="IPR017871">
    <property type="entry name" value="ABC_transporter-like_CS"/>
</dbReference>
<dbReference type="RefSeq" id="WP_379282356.1">
    <property type="nucleotide sequence ID" value="NZ_JBHUGF010000006.1"/>
</dbReference>
<dbReference type="SMART" id="SM00382">
    <property type="entry name" value="AAA"/>
    <property type="match status" value="1"/>
</dbReference>
<keyword evidence="4 6" id="KW-0067">ATP-binding</keyword>
<dbReference type="GO" id="GO:0005524">
    <property type="term" value="F:ATP binding"/>
    <property type="evidence" value="ECO:0007669"/>
    <property type="project" value="UniProtKB-KW"/>
</dbReference>
<evidence type="ECO:0000256" key="3">
    <source>
        <dbReference type="ARBA" id="ARBA00022741"/>
    </source>
</evidence>
<comment type="similarity">
    <text evidence="1">Belongs to the ABC transporter superfamily.</text>
</comment>
<keyword evidence="3" id="KW-0547">Nucleotide-binding</keyword>
<comment type="caution">
    <text evidence="6">The sequence shown here is derived from an EMBL/GenBank/DDBJ whole genome shotgun (WGS) entry which is preliminary data.</text>
</comment>
<evidence type="ECO:0000313" key="6">
    <source>
        <dbReference type="EMBL" id="MFD1988879.1"/>
    </source>
</evidence>
<dbReference type="PANTHER" id="PTHR42798">
    <property type="entry name" value="LIPOPROTEIN-RELEASING SYSTEM ATP-BINDING PROTEIN LOLD"/>
    <property type="match status" value="1"/>
</dbReference>
<evidence type="ECO:0000313" key="7">
    <source>
        <dbReference type="Proteomes" id="UP001597403"/>
    </source>
</evidence>
<dbReference type="InterPro" id="IPR027417">
    <property type="entry name" value="P-loop_NTPase"/>
</dbReference>
<dbReference type="EMBL" id="JBHUGF010000006">
    <property type="protein sequence ID" value="MFD1988879.1"/>
    <property type="molecule type" value="Genomic_DNA"/>
</dbReference>
<reference evidence="7" key="1">
    <citation type="journal article" date="2019" name="Int. J. Syst. Evol. Microbiol.">
        <title>The Global Catalogue of Microorganisms (GCM) 10K type strain sequencing project: providing services to taxonomists for standard genome sequencing and annotation.</title>
        <authorList>
            <consortium name="The Broad Institute Genomics Platform"/>
            <consortium name="The Broad Institute Genome Sequencing Center for Infectious Disease"/>
            <person name="Wu L."/>
            <person name="Ma J."/>
        </authorList>
    </citation>
    <scope>NUCLEOTIDE SEQUENCE [LARGE SCALE GENOMIC DNA]</scope>
    <source>
        <strain evidence="7">CGMCC 1.15067</strain>
    </source>
</reference>
<gene>
    <name evidence="6" type="ORF">ACFSGI_02680</name>
</gene>
<evidence type="ECO:0000256" key="4">
    <source>
        <dbReference type="ARBA" id="ARBA00022840"/>
    </source>
</evidence>
<evidence type="ECO:0000259" key="5">
    <source>
        <dbReference type="PROSITE" id="PS50893"/>
    </source>
</evidence>
<dbReference type="Pfam" id="PF00005">
    <property type="entry name" value="ABC_tran"/>
    <property type="match status" value="1"/>
</dbReference>
<dbReference type="Proteomes" id="UP001597403">
    <property type="component" value="Unassembled WGS sequence"/>
</dbReference>
<keyword evidence="7" id="KW-1185">Reference proteome</keyword>
<feature type="domain" description="ABC transporter" evidence="5">
    <location>
        <begin position="3"/>
        <end position="228"/>
    </location>
</feature>
<dbReference type="PROSITE" id="PS50893">
    <property type="entry name" value="ABC_TRANSPORTER_2"/>
    <property type="match status" value="1"/>
</dbReference>
<dbReference type="InterPro" id="IPR003593">
    <property type="entry name" value="AAA+_ATPase"/>
</dbReference>
<dbReference type="SUPFAM" id="SSF52540">
    <property type="entry name" value="P-loop containing nucleoside triphosphate hydrolases"/>
    <property type="match status" value="1"/>
</dbReference>
<dbReference type="Gene3D" id="3.40.50.300">
    <property type="entry name" value="P-loop containing nucleotide triphosphate hydrolases"/>
    <property type="match status" value="1"/>
</dbReference>
<accession>A0ABW4US50</accession>
<evidence type="ECO:0000256" key="1">
    <source>
        <dbReference type="ARBA" id="ARBA00005417"/>
    </source>
</evidence>
<dbReference type="PROSITE" id="PS00211">
    <property type="entry name" value="ABC_TRANSPORTER_1"/>
    <property type="match status" value="1"/>
</dbReference>
<protein>
    <submittedName>
        <fullName evidence="6">ABC transporter ATP-binding protein</fullName>
    </submittedName>
</protein>